<sequence>MKIMPSIFAVIVLLFTAACSTHYSVHGHSHPHHRGNVTVGVHGHSHGRAGAVLGALVVGGVIGHMISEASDDDEPQRRVVVEKEYSDDTESVVNGYEIDSHQTAPLDSRWYQRGKDGKCYLMESVDGTSQVVSLVPDYSCG</sequence>
<comment type="caution">
    <text evidence="1">The sequence shown here is derived from an EMBL/GenBank/DDBJ whole genome shotgun (WGS) entry which is preliminary data.</text>
</comment>
<evidence type="ECO:0000313" key="1">
    <source>
        <dbReference type="EMBL" id="TQV74860.1"/>
    </source>
</evidence>
<organism evidence="1 2">
    <name type="scientific">Aliikangiella marina</name>
    <dbReference type="NCBI Taxonomy" id="1712262"/>
    <lineage>
        <taxon>Bacteria</taxon>
        <taxon>Pseudomonadati</taxon>
        <taxon>Pseudomonadota</taxon>
        <taxon>Gammaproteobacteria</taxon>
        <taxon>Oceanospirillales</taxon>
        <taxon>Pleioneaceae</taxon>
        <taxon>Aliikangiella</taxon>
    </lineage>
</organism>
<dbReference type="Proteomes" id="UP000317839">
    <property type="component" value="Unassembled WGS sequence"/>
</dbReference>
<dbReference type="RefSeq" id="WP_142941478.1">
    <property type="nucleotide sequence ID" value="NZ_VIKR01000002.1"/>
</dbReference>
<gene>
    <name evidence="1" type="ORF">FLL45_07825</name>
</gene>
<dbReference type="PROSITE" id="PS51257">
    <property type="entry name" value="PROKAR_LIPOPROTEIN"/>
    <property type="match status" value="1"/>
</dbReference>
<protein>
    <submittedName>
        <fullName evidence="1">Uncharacterized protein</fullName>
    </submittedName>
</protein>
<dbReference type="EMBL" id="VIKR01000002">
    <property type="protein sequence ID" value="TQV74860.1"/>
    <property type="molecule type" value="Genomic_DNA"/>
</dbReference>
<accession>A0A545TCB8</accession>
<evidence type="ECO:0000313" key="2">
    <source>
        <dbReference type="Proteomes" id="UP000317839"/>
    </source>
</evidence>
<proteinExistence type="predicted"/>
<name>A0A545TCB8_9GAMM</name>
<keyword evidence="2" id="KW-1185">Reference proteome</keyword>
<reference evidence="1 2" key="1">
    <citation type="submission" date="2019-06" db="EMBL/GenBank/DDBJ databases">
        <title>Draft genome of Aliikangiella marina GYP-15.</title>
        <authorList>
            <person name="Wang G."/>
        </authorList>
    </citation>
    <scope>NUCLEOTIDE SEQUENCE [LARGE SCALE GENOMIC DNA]</scope>
    <source>
        <strain evidence="1 2">GYP-15</strain>
    </source>
</reference>
<dbReference type="AlphaFoldDB" id="A0A545TCB8"/>
<dbReference type="OrthoDB" id="9842030at2"/>